<evidence type="ECO:0000256" key="5">
    <source>
        <dbReference type="ARBA" id="ARBA00022833"/>
    </source>
</evidence>
<proteinExistence type="inferred from homology"/>
<gene>
    <name evidence="11" type="ORF">H312_01284</name>
</gene>
<dbReference type="SUPFAM" id="SSF57850">
    <property type="entry name" value="RING/U-box"/>
    <property type="match status" value="1"/>
</dbReference>
<keyword evidence="12" id="KW-1185">Reference proteome</keyword>
<evidence type="ECO:0000256" key="6">
    <source>
        <dbReference type="ARBA" id="ARBA00061136"/>
    </source>
</evidence>
<dbReference type="AlphaFoldDB" id="A0A059F1W8"/>
<dbReference type="EMBL" id="KK365145">
    <property type="protein sequence ID" value="KCZ81288.1"/>
    <property type="molecule type" value="Genomic_DNA"/>
</dbReference>
<comment type="similarity">
    <text evidence="6">Belongs to the RMD5/GID2 family.</text>
</comment>
<reference evidence="11 12" key="2">
    <citation type="submission" date="2014-03" db="EMBL/GenBank/DDBJ databases">
        <title>The Genome Sequence of Anncaliia algerae insect isolate PRA339.</title>
        <authorList>
            <consortium name="The Broad Institute Genome Sequencing Platform"/>
            <consortium name="The Broad Institute Genome Sequencing Center for Infectious Disease"/>
            <person name="Cuomo C."/>
            <person name="Becnel J."/>
            <person name="Sanscrainte N."/>
            <person name="Walker B."/>
            <person name="Young S.K."/>
            <person name="Zeng Q."/>
            <person name="Gargeya S."/>
            <person name="Fitzgerald M."/>
            <person name="Haas B."/>
            <person name="Abouelleil A."/>
            <person name="Alvarado L."/>
            <person name="Arachchi H.M."/>
            <person name="Berlin A.M."/>
            <person name="Chapman S.B."/>
            <person name="Dewar J."/>
            <person name="Goldberg J."/>
            <person name="Griggs A."/>
            <person name="Gujja S."/>
            <person name="Hansen M."/>
            <person name="Howarth C."/>
            <person name="Imamovic A."/>
            <person name="Larimer J."/>
            <person name="McCowan C."/>
            <person name="Murphy C."/>
            <person name="Neiman D."/>
            <person name="Pearson M."/>
            <person name="Priest M."/>
            <person name="Roberts A."/>
            <person name="Saif S."/>
            <person name="Shea T."/>
            <person name="Sisk P."/>
            <person name="Sykes S."/>
            <person name="Wortman J."/>
            <person name="Nusbaum C."/>
            <person name="Birren B."/>
        </authorList>
    </citation>
    <scope>NUCLEOTIDE SEQUENCE [LARGE SCALE GENOMIC DNA]</scope>
    <source>
        <strain evidence="11 12">PRA339</strain>
    </source>
</reference>
<evidence type="ECO:0000256" key="2">
    <source>
        <dbReference type="ARBA" id="ARBA00022490"/>
    </source>
</evidence>
<evidence type="ECO:0000313" key="12">
    <source>
        <dbReference type="Proteomes" id="UP000030655"/>
    </source>
</evidence>
<dbReference type="STRING" id="1288291.A0A059F1W8"/>
<dbReference type="FunFam" id="3.30.40.10:FF:000143">
    <property type="entry name" value="Regulator of gluconeogenesis Rmd5"/>
    <property type="match status" value="1"/>
</dbReference>
<dbReference type="GO" id="GO:0008270">
    <property type="term" value="F:zinc ion binding"/>
    <property type="evidence" value="ECO:0007669"/>
    <property type="project" value="UniProtKB-KW"/>
</dbReference>
<protein>
    <recommendedName>
        <fullName evidence="8">GID complex catalytic subunit 2</fullName>
    </recommendedName>
    <alternativeName>
        <fullName evidence="7">Glucose-induced degradation protein 2</fullName>
    </alternativeName>
</protein>
<evidence type="ECO:0000256" key="7">
    <source>
        <dbReference type="ARBA" id="ARBA00075398"/>
    </source>
</evidence>
<dbReference type="GO" id="GO:0005634">
    <property type="term" value="C:nucleus"/>
    <property type="evidence" value="ECO:0007669"/>
    <property type="project" value="TreeGrafter"/>
</dbReference>
<evidence type="ECO:0000259" key="10">
    <source>
        <dbReference type="PROSITE" id="PS51867"/>
    </source>
</evidence>
<feature type="domain" description="RING-Gid-type" evidence="10">
    <location>
        <begin position="262"/>
        <end position="306"/>
    </location>
</feature>
<dbReference type="PANTHER" id="PTHR12170">
    <property type="entry name" value="MACROPHAGE ERYTHROBLAST ATTACHER-RELATED"/>
    <property type="match status" value="1"/>
</dbReference>
<evidence type="ECO:0000256" key="8">
    <source>
        <dbReference type="ARBA" id="ARBA00080744"/>
    </source>
</evidence>
<sequence>MDNFFSKTYNLIESIKQTTSINQIEELEDLWKEKAEVEEFVKINILLKNPKENQLIHHCLIHHFLENDEELALLYYSEISPFISRKETYLLSQLINNHRRVKRIKKEIQESKFSEIDSFIMQNSFFKDNLCLEFETKKLKCLNKIKQSAKNAIQFMREEMGKFIQHPLFRENLRSFLLLLVNKSEVNIVDNVFEILDKNVYQVFGIPITPFLNKLYIAGRESIPVLKEATYIYSDAQVNNFIDKETLVRLPITEDFHSVFVCPVMKNACDSSNLPCLLDCGHVISQNAIAQITKSGSKSSFKCPYCPVECTFAKCKILFLRT</sequence>
<feature type="zinc finger region" description="RING-Gid-type" evidence="9">
    <location>
        <begin position="262"/>
        <end position="306"/>
    </location>
</feature>
<dbReference type="InterPro" id="IPR045098">
    <property type="entry name" value="Fyv10_fam"/>
</dbReference>
<dbReference type="PANTHER" id="PTHR12170:SF3">
    <property type="entry name" value="GH10162P"/>
    <property type="match status" value="1"/>
</dbReference>
<dbReference type="GO" id="GO:0005737">
    <property type="term" value="C:cytoplasm"/>
    <property type="evidence" value="ECO:0007669"/>
    <property type="project" value="UniProtKB-SubCell"/>
</dbReference>
<name>A0A059F1W8_9MICR</name>
<evidence type="ECO:0000256" key="1">
    <source>
        <dbReference type="ARBA" id="ARBA00004496"/>
    </source>
</evidence>
<evidence type="ECO:0000256" key="3">
    <source>
        <dbReference type="ARBA" id="ARBA00022723"/>
    </source>
</evidence>
<dbReference type="Proteomes" id="UP000030655">
    <property type="component" value="Unassembled WGS sequence"/>
</dbReference>
<dbReference type="InterPro" id="IPR044063">
    <property type="entry name" value="ZF_RING_GID"/>
</dbReference>
<accession>A0A059F1W8</accession>
<evidence type="ECO:0000256" key="9">
    <source>
        <dbReference type="PROSITE-ProRule" id="PRU01215"/>
    </source>
</evidence>
<dbReference type="GO" id="GO:0061630">
    <property type="term" value="F:ubiquitin protein ligase activity"/>
    <property type="evidence" value="ECO:0007669"/>
    <property type="project" value="InterPro"/>
</dbReference>
<evidence type="ECO:0000313" key="11">
    <source>
        <dbReference type="EMBL" id="KCZ81288.1"/>
    </source>
</evidence>
<dbReference type="VEuPathDB" id="MicrosporidiaDB:H312_01284"/>
<dbReference type="PROSITE" id="PS51867">
    <property type="entry name" value="ZF_RING_GID"/>
    <property type="match status" value="1"/>
</dbReference>
<keyword evidence="4 9" id="KW-0863">Zinc-finger</keyword>
<comment type="subcellular location">
    <subcellularLocation>
        <location evidence="1">Cytoplasm</location>
    </subcellularLocation>
</comment>
<keyword evidence="3" id="KW-0479">Metal-binding</keyword>
<keyword evidence="5" id="KW-0862">Zinc</keyword>
<dbReference type="GO" id="GO:0034657">
    <property type="term" value="C:GID complex"/>
    <property type="evidence" value="ECO:0007669"/>
    <property type="project" value="TreeGrafter"/>
</dbReference>
<keyword evidence="2" id="KW-0963">Cytoplasm</keyword>
<dbReference type="OrthoDB" id="1933281at2759"/>
<organism evidence="11 12">
    <name type="scientific">Anncaliia algerae PRA339</name>
    <dbReference type="NCBI Taxonomy" id="1288291"/>
    <lineage>
        <taxon>Eukaryota</taxon>
        <taxon>Fungi</taxon>
        <taxon>Fungi incertae sedis</taxon>
        <taxon>Microsporidia</taxon>
        <taxon>Tubulinosematoidea</taxon>
        <taxon>Tubulinosematidae</taxon>
        <taxon>Anncaliia</taxon>
    </lineage>
</organism>
<evidence type="ECO:0000256" key="4">
    <source>
        <dbReference type="ARBA" id="ARBA00022771"/>
    </source>
</evidence>
<dbReference type="GO" id="GO:0043161">
    <property type="term" value="P:proteasome-mediated ubiquitin-dependent protein catabolic process"/>
    <property type="evidence" value="ECO:0007669"/>
    <property type="project" value="InterPro"/>
</dbReference>
<reference evidence="12" key="1">
    <citation type="submission" date="2013-02" db="EMBL/GenBank/DDBJ databases">
        <authorList>
            <consortium name="The Broad Institute Genome Sequencing Platform"/>
            <person name="Cuomo C."/>
            <person name="Becnel J."/>
            <person name="Sanscrainte N."/>
            <person name="Walker B."/>
            <person name="Young S.K."/>
            <person name="Zeng Q."/>
            <person name="Gargeya S."/>
            <person name="Fitzgerald M."/>
            <person name="Haas B."/>
            <person name="Abouelleil A."/>
            <person name="Alvarado L."/>
            <person name="Arachchi H.M."/>
            <person name="Berlin A.M."/>
            <person name="Chapman S.B."/>
            <person name="Dewar J."/>
            <person name="Goldberg J."/>
            <person name="Griggs A."/>
            <person name="Gujja S."/>
            <person name="Hansen M."/>
            <person name="Howarth C."/>
            <person name="Imamovic A."/>
            <person name="Larimer J."/>
            <person name="McCowan C."/>
            <person name="Murphy C."/>
            <person name="Neiman D."/>
            <person name="Pearson M."/>
            <person name="Priest M."/>
            <person name="Roberts A."/>
            <person name="Saif S."/>
            <person name="Shea T."/>
            <person name="Sisk P."/>
            <person name="Sykes S."/>
            <person name="Wortman J."/>
            <person name="Nusbaum C."/>
            <person name="Birren B."/>
        </authorList>
    </citation>
    <scope>NUCLEOTIDE SEQUENCE [LARGE SCALE GENOMIC DNA]</scope>
    <source>
        <strain evidence="12">PRA339</strain>
    </source>
</reference>
<dbReference type="HOGENOM" id="CLU_826470_0_0_1"/>